<feature type="region of interest" description="Disordered" evidence="2">
    <location>
        <begin position="583"/>
        <end position="628"/>
    </location>
</feature>
<keyword evidence="4" id="KW-1185">Reference proteome</keyword>
<organism evidence="3 4">
    <name type="scientific">Arabidopsis suecica</name>
    <name type="common">Swedish thale-cress</name>
    <name type="synonym">Cardaminopsis suecica</name>
    <dbReference type="NCBI Taxonomy" id="45249"/>
    <lineage>
        <taxon>Eukaryota</taxon>
        <taxon>Viridiplantae</taxon>
        <taxon>Streptophyta</taxon>
        <taxon>Embryophyta</taxon>
        <taxon>Tracheophyta</taxon>
        <taxon>Spermatophyta</taxon>
        <taxon>Magnoliopsida</taxon>
        <taxon>eudicotyledons</taxon>
        <taxon>Gunneridae</taxon>
        <taxon>Pentapetalae</taxon>
        <taxon>rosids</taxon>
        <taxon>malvids</taxon>
        <taxon>Brassicales</taxon>
        <taxon>Brassicaceae</taxon>
        <taxon>Camelineae</taxon>
        <taxon>Arabidopsis</taxon>
    </lineage>
</organism>
<dbReference type="Proteomes" id="UP000694251">
    <property type="component" value="Unassembled WGS sequence"/>
</dbReference>
<sequence length="1327" mass="151077">MQEGWNDQTEELYYIQNQGGFNKAYNNYKLNLNLSYTNVAHPQDQVYPPQQNQSKPFVQYDQDYVPSQQFNGGYEQQNPPPGIFNNFQEKLFRILRTMLLLMLSPSNKNMSLHQVISSTLLRTVLFKKGGKSTPNVAPAIQQFIWTIEHTPLLDTHHSGKNFKVEKLKKDHNQEMISSVITQETYKKKVIQEKADDPGSFTLPCSLGSLTFNRCLCDLGASVSLMSLSTAKKLGVMEYKFCNLVLLLADGSVAHPHGLIENLPIKIGNIEIPTDFVVLDIDEEGNDPLILGRPFLTSAGAVIDVKNGKIDLNLERGIKIEFDNNNASGKPKKEDRTSRVTKGLSSRVMKLKDKLWDFKRGATQYSIGIDQDEMETTLAIMEENDFTTEWFAPEDHKGVHLEERSLERSIRELLYGHLRGMGMLGSFKNGMNLSGLEEIVLKEFMNKDLTLGTPRFRYLPSNIMDYTTGKKTPPILITSEVGLKFFIEMFGRNKGLNLFVNFSEMIEIGNSRRKNDREKDVAGSCIMKSKKRATSSSCEGFTRSDDDIEWEAPTAGSETPKFPTTQDDEAVIAEVKVLEAMYNRGDEQLPSSGSERKSRTSANSDEYEDLFGDSEKEVEDGENVDDVTPTGYDTEFWGHFLDDELDGSNAPEIMCSRRGTRTQEDKVCNDGKGSSIDSKTMPNGGQRNRETKKLDDIDEEFYTPPLFNDTEYERDEIPDLDIEDDKKGIYKERVYASKQDCQISLAIHAIKEQFYFKQSRTKRHYLVMTCADENCQWRIMSHEMKTCSYYQIRKADLEHKCNIETRGQYMKMATSRVIASVYKAKFSKFSQGPVPLDLQQMVPKDLRVTTSYGTCWRAKEKVVEEVFGTDDDAYKSLEAYLYVLKLTNPSTITDIKTDIEENGCRRFLYMFLAFGASIEGFRYLRRVIVVDGTHLNVTSNILETLNNALRKGRGSPILELLRFIRAMLTRWFSARRKKSVEHTGVVTPEVDKVLTKNLVKISSRIHTEAMSTTLQSNLMKWSPDPTSKRLGHKTWQIVPRRAPRHLGNLSSNTADRASRARPEASLITARKSLGLDEENFKRLSRGAEEYDGSTSIEGERSRTSKSILGTATRSSYLPRTDQDYPFRREASSGSTGGSRSHTAPIPNTWQYYEAQITEADHINASDNEDSEENIRWAEEYAREKEISAIKLSLAKAENEMKLVRSQMHNAVSSAPNIDRILEESHNTPFTQDFQCDNLGSKKTKNRVLQRVFRPERAFKVVHYLRGPSQIQTKRNRRWSLSPIRRALERASPGLVLETRRKFCGQFSGAIDALPKAIFGANRSRHIRR</sequence>
<name>A0A8T1XBJ2_ARASU</name>
<proteinExistence type="predicted"/>
<feature type="coiled-coil region" evidence="1">
    <location>
        <begin position="1185"/>
        <end position="1212"/>
    </location>
</feature>
<evidence type="ECO:0000256" key="1">
    <source>
        <dbReference type="SAM" id="Coils"/>
    </source>
</evidence>
<evidence type="ECO:0000313" key="3">
    <source>
        <dbReference type="EMBL" id="KAG7530385.1"/>
    </source>
</evidence>
<dbReference type="CDD" id="cd00303">
    <property type="entry name" value="retropepsin_like"/>
    <property type="match status" value="1"/>
</dbReference>
<accession>A0A8T1XBJ2</accession>
<feature type="region of interest" description="Disordered" evidence="2">
    <location>
        <begin position="663"/>
        <end position="688"/>
    </location>
</feature>
<reference evidence="3 4" key="1">
    <citation type="submission" date="2020-12" db="EMBL/GenBank/DDBJ databases">
        <title>Concerted genomic and epigenomic changes stabilize Arabidopsis allopolyploids.</title>
        <authorList>
            <person name="Chen Z."/>
        </authorList>
    </citation>
    <scope>NUCLEOTIDE SEQUENCE [LARGE SCALE GENOMIC DNA]</scope>
    <source>
        <strain evidence="3">As9502</strain>
        <tissue evidence="3">Leaf</tissue>
    </source>
</reference>
<comment type="caution">
    <text evidence="3">The sequence shown here is derived from an EMBL/GenBank/DDBJ whole genome shotgun (WGS) entry which is preliminary data.</text>
</comment>
<protein>
    <submittedName>
        <fullName evidence="3">Aspartic peptidase domain superfamily</fullName>
    </submittedName>
</protein>
<dbReference type="PANTHER" id="PTHR33067">
    <property type="entry name" value="RNA-DIRECTED DNA POLYMERASE-RELATED"/>
    <property type="match status" value="1"/>
</dbReference>
<feature type="region of interest" description="Disordered" evidence="2">
    <location>
        <begin position="1085"/>
        <end position="1144"/>
    </location>
</feature>
<feature type="compositionally biased region" description="Basic and acidic residues" evidence="2">
    <location>
        <begin position="1119"/>
        <end position="1129"/>
    </location>
</feature>
<evidence type="ECO:0000256" key="2">
    <source>
        <dbReference type="SAM" id="MobiDB-lite"/>
    </source>
</evidence>
<feature type="region of interest" description="Disordered" evidence="2">
    <location>
        <begin position="535"/>
        <end position="567"/>
    </location>
</feature>
<feature type="compositionally biased region" description="Acidic residues" evidence="2">
    <location>
        <begin position="604"/>
        <end position="624"/>
    </location>
</feature>
<dbReference type="EMBL" id="JAEFBJ010000097">
    <property type="protein sequence ID" value="KAG7530385.1"/>
    <property type="molecule type" value="Genomic_DNA"/>
</dbReference>
<keyword evidence="1" id="KW-0175">Coiled coil</keyword>
<dbReference type="OrthoDB" id="1112103at2759"/>
<feature type="compositionally biased region" description="Polar residues" evidence="2">
    <location>
        <begin position="674"/>
        <end position="685"/>
    </location>
</feature>
<gene>
    <name evidence="3" type="ORF">ISN44_Un97g000040</name>
</gene>
<evidence type="ECO:0000313" key="4">
    <source>
        <dbReference type="Proteomes" id="UP000694251"/>
    </source>
</evidence>
<feature type="compositionally biased region" description="Polar residues" evidence="2">
    <location>
        <begin position="1103"/>
        <end position="1116"/>
    </location>
</feature>
<dbReference type="PANTHER" id="PTHR33067:SF31">
    <property type="entry name" value="RNA-DIRECTED DNA POLYMERASE"/>
    <property type="match status" value="1"/>
</dbReference>
<feature type="compositionally biased region" description="Low complexity" evidence="2">
    <location>
        <begin position="1130"/>
        <end position="1139"/>
    </location>
</feature>